<dbReference type="OrthoDB" id="9804819at2"/>
<evidence type="ECO:0000256" key="3">
    <source>
        <dbReference type="ARBA" id="ARBA00022741"/>
    </source>
</evidence>
<dbReference type="PANTHER" id="PTHR42711">
    <property type="entry name" value="ABC TRANSPORTER ATP-BINDING PROTEIN"/>
    <property type="match status" value="1"/>
</dbReference>
<evidence type="ECO:0000313" key="6">
    <source>
        <dbReference type="EMBL" id="SHH19564.1"/>
    </source>
</evidence>
<sequence>MYTKLIDFDWYLDVYDNVLMGSLLAGNKLSKARKDTSFILEKFGLYSKKDVGVETLSGGQQQRVQVARAIVHDPKIMILDEPIVGMDLTSSIEVLSFLREKAHSEGKTVIISSHQLSLLENYCDSIIFLSKRNMITYSNMNDFKKKYGKFNKYYIEYEGKISEEVLRKIKSKCKIVRNIKPLQIIMIDEFPITTILNILNDDVKITQTKIDDLSLEDVYLFINKEAYNG</sequence>
<accession>A0A1M5QZK5</accession>
<dbReference type="InterPro" id="IPR050763">
    <property type="entry name" value="ABC_transporter_ATP-binding"/>
</dbReference>
<dbReference type="InterPro" id="IPR027417">
    <property type="entry name" value="P-loop_NTPase"/>
</dbReference>
<evidence type="ECO:0000256" key="4">
    <source>
        <dbReference type="ARBA" id="ARBA00022840"/>
    </source>
</evidence>
<evidence type="ECO:0000256" key="1">
    <source>
        <dbReference type="ARBA" id="ARBA00005417"/>
    </source>
</evidence>
<reference evidence="7" key="1">
    <citation type="submission" date="2016-11" db="EMBL/GenBank/DDBJ databases">
        <authorList>
            <person name="Varghese N."/>
            <person name="Submissions S."/>
        </authorList>
    </citation>
    <scope>NUCLEOTIDE SEQUENCE [LARGE SCALE GENOMIC DNA]</scope>
    <source>
        <strain evidence="7">DSM 13643</strain>
    </source>
</reference>
<evidence type="ECO:0000256" key="2">
    <source>
        <dbReference type="ARBA" id="ARBA00022448"/>
    </source>
</evidence>
<evidence type="ECO:0000313" key="7">
    <source>
        <dbReference type="Proteomes" id="UP000183967"/>
    </source>
</evidence>
<organism evidence="6 7">
    <name type="scientific">Caloranaerobacter azorensis DSM 13643</name>
    <dbReference type="NCBI Taxonomy" id="1121264"/>
    <lineage>
        <taxon>Bacteria</taxon>
        <taxon>Bacillati</taxon>
        <taxon>Bacillota</taxon>
        <taxon>Tissierellia</taxon>
        <taxon>Tissierellales</taxon>
        <taxon>Thermohalobacteraceae</taxon>
        <taxon>Caloranaerobacter</taxon>
    </lineage>
</organism>
<dbReference type="PANTHER" id="PTHR42711:SF5">
    <property type="entry name" value="ABC TRANSPORTER ATP-BINDING PROTEIN NATA"/>
    <property type="match status" value="1"/>
</dbReference>
<dbReference type="EMBL" id="FQXO01000004">
    <property type="protein sequence ID" value="SHH19564.1"/>
    <property type="molecule type" value="Genomic_DNA"/>
</dbReference>
<proteinExistence type="inferred from homology"/>
<keyword evidence="2" id="KW-0813">Transport</keyword>
<dbReference type="SUPFAM" id="SSF52540">
    <property type="entry name" value="P-loop containing nucleoside triphosphate hydrolases"/>
    <property type="match status" value="1"/>
</dbReference>
<feature type="domain" description="ABC transporter" evidence="5">
    <location>
        <begin position="17"/>
        <end position="83"/>
    </location>
</feature>
<dbReference type="RefSeq" id="WP_073194343.1">
    <property type="nucleotide sequence ID" value="NZ_FQXO01000004.1"/>
</dbReference>
<dbReference type="InterPro" id="IPR003439">
    <property type="entry name" value="ABC_transporter-like_ATP-bd"/>
</dbReference>
<gene>
    <name evidence="6" type="ORF">SAMN02745135_00005</name>
</gene>
<dbReference type="Gene3D" id="3.40.50.300">
    <property type="entry name" value="P-loop containing nucleotide triphosphate hydrolases"/>
    <property type="match status" value="1"/>
</dbReference>
<dbReference type="GO" id="GO:0005524">
    <property type="term" value="F:ATP binding"/>
    <property type="evidence" value="ECO:0007669"/>
    <property type="project" value="UniProtKB-KW"/>
</dbReference>
<evidence type="ECO:0000259" key="5">
    <source>
        <dbReference type="Pfam" id="PF00005"/>
    </source>
</evidence>
<dbReference type="Pfam" id="PF00005">
    <property type="entry name" value="ABC_tran"/>
    <property type="match status" value="1"/>
</dbReference>
<dbReference type="GO" id="GO:0016887">
    <property type="term" value="F:ATP hydrolysis activity"/>
    <property type="evidence" value="ECO:0007669"/>
    <property type="project" value="InterPro"/>
</dbReference>
<keyword evidence="7" id="KW-1185">Reference proteome</keyword>
<dbReference type="AlphaFoldDB" id="A0A1M5QZK5"/>
<comment type="similarity">
    <text evidence="1">Belongs to the ABC transporter superfamily.</text>
</comment>
<keyword evidence="3" id="KW-0547">Nucleotide-binding</keyword>
<keyword evidence="4 6" id="KW-0067">ATP-binding</keyword>
<dbReference type="Proteomes" id="UP000183967">
    <property type="component" value="Unassembled WGS sequence"/>
</dbReference>
<name>A0A1M5QZK5_9FIRM</name>
<protein>
    <submittedName>
        <fullName evidence="6">ABC-2 type transport system ATP-binding protein</fullName>
    </submittedName>
</protein>